<dbReference type="NCBIfam" id="NF033516">
    <property type="entry name" value="transpos_IS3"/>
    <property type="match status" value="1"/>
</dbReference>
<dbReference type="PANTHER" id="PTHR46889">
    <property type="entry name" value="TRANSPOSASE INSF FOR INSERTION SEQUENCE IS3B-RELATED"/>
    <property type="match status" value="1"/>
</dbReference>
<dbReference type="Proteomes" id="UP000002420">
    <property type="component" value="Plasmid pGLOV01"/>
</dbReference>
<dbReference type="Pfam" id="PF13333">
    <property type="entry name" value="rve_2"/>
    <property type="match status" value="1"/>
</dbReference>
<accession>B3EBT2</accession>
<feature type="domain" description="Integrase catalytic" evidence="1">
    <location>
        <begin position="117"/>
        <end position="287"/>
    </location>
</feature>
<dbReference type="InterPro" id="IPR036397">
    <property type="entry name" value="RNaseH_sf"/>
</dbReference>
<dbReference type="GO" id="GO:0003676">
    <property type="term" value="F:nucleic acid binding"/>
    <property type="evidence" value="ECO:0007669"/>
    <property type="project" value="InterPro"/>
</dbReference>
<evidence type="ECO:0000313" key="3">
    <source>
        <dbReference type="Proteomes" id="UP000002420"/>
    </source>
</evidence>
<dbReference type="eggNOG" id="COG2801">
    <property type="taxonomic scope" value="Bacteria"/>
</dbReference>
<dbReference type="Pfam" id="PF00665">
    <property type="entry name" value="rve"/>
    <property type="match status" value="1"/>
</dbReference>
<dbReference type="PROSITE" id="PS50994">
    <property type="entry name" value="INTEGRASE"/>
    <property type="match status" value="1"/>
</dbReference>
<dbReference type="InterPro" id="IPR001584">
    <property type="entry name" value="Integrase_cat-core"/>
</dbReference>
<dbReference type="Gene3D" id="3.30.420.10">
    <property type="entry name" value="Ribonuclease H-like superfamily/Ribonuclease H"/>
    <property type="match status" value="1"/>
</dbReference>
<name>B3EBT2_TRIL1</name>
<organism evidence="2 3">
    <name type="scientific">Trichlorobacter lovleyi (strain ATCC BAA-1151 / DSM 17278 / SZ)</name>
    <name type="common">Geobacter lovleyi</name>
    <dbReference type="NCBI Taxonomy" id="398767"/>
    <lineage>
        <taxon>Bacteria</taxon>
        <taxon>Pseudomonadati</taxon>
        <taxon>Thermodesulfobacteriota</taxon>
        <taxon>Desulfuromonadia</taxon>
        <taxon>Geobacterales</taxon>
        <taxon>Geobacteraceae</taxon>
        <taxon>Trichlorobacter</taxon>
    </lineage>
</organism>
<keyword evidence="2" id="KW-0614">Plasmid</keyword>
<reference evidence="2 3" key="1">
    <citation type="submission" date="2008-05" db="EMBL/GenBank/DDBJ databases">
        <title>Complete sequence of plasmid of Geobacter lovleyi SZ.</title>
        <authorList>
            <consortium name="US DOE Joint Genome Institute"/>
            <person name="Lucas S."/>
            <person name="Copeland A."/>
            <person name="Lapidus A."/>
            <person name="Glavina del Rio T."/>
            <person name="Dalin E."/>
            <person name="Tice H."/>
            <person name="Bruce D."/>
            <person name="Goodwin L."/>
            <person name="Pitluck S."/>
            <person name="Chertkov O."/>
            <person name="Meincke L."/>
            <person name="Brettin T."/>
            <person name="Detter J.C."/>
            <person name="Han C."/>
            <person name="Tapia R."/>
            <person name="Kuske C.R."/>
            <person name="Schmutz J."/>
            <person name="Larimer F."/>
            <person name="Land M."/>
            <person name="Hauser L."/>
            <person name="Kyrpides N."/>
            <person name="Mikhailova N."/>
            <person name="Sung Y."/>
            <person name="Fletcher K.E."/>
            <person name="Ritalahti K.M."/>
            <person name="Loeffler F.E."/>
            <person name="Richardson P."/>
        </authorList>
    </citation>
    <scope>NUCLEOTIDE SEQUENCE [LARGE SCALE GENOMIC DNA]</scope>
    <source>
        <strain evidence="3">ATCC BAA-1151 / DSM 17278 / SZ</strain>
        <plasmid evidence="3">Plasmid pGLOV01</plasmid>
    </source>
</reference>
<dbReference type="InterPro" id="IPR012337">
    <property type="entry name" value="RNaseH-like_sf"/>
</dbReference>
<dbReference type="PANTHER" id="PTHR46889:SF4">
    <property type="entry name" value="TRANSPOSASE INSO FOR INSERTION SEQUENCE ELEMENT IS911B-RELATED"/>
    <property type="match status" value="1"/>
</dbReference>
<dbReference type="InterPro" id="IPR025948">
    <property type="entry name" value="HTH-like_dom"/>
</dbReference>
<sequence length="305" mass="35715">MTGSKKNLACSTARKRELIDWRHPTISIARQCELLGVSRSCLYYHPVPASNENRLLMRLLDEEYTRHPFLGVIKLTNWLRSQGYWHIGTRRVRRLLRLMGLMAIYPGPNLSKPAPGHKIYPYLLRNVEVERVNQVWSADITYIRLKTGFVYLVAVVDWCSRYILAFEISITLEADFCIEALQQALTRGTPEIFNSDQGSQFTSPRHTEILHLAGVRISMDGKGRALDNIFVERFWRSVKYEEVYLHDYESVQEARIGLKRYIEYYNNERQHQSLGYQTPAEVYFKGLLNEVDQLKNRDNNRHDQT</sequence>
<dbReference type="InterPro" id="IPR048020">
    <property type="entry name" value="Transpos_IS3"/>
</dbReference>
<dbReference type="Pfam" id="PF13276">
    <property type="entry name" value="HTH_21"/>
    <property type="match status" value="1"/>
</dbReference>
<dbReference type="AlphaFoldDB" id="B3EBT2"/>
<dbReference type="SUPFAM" id="SSF53098">
    <property type="entry name" value="Ribonuclease H-like"/>
    <property type="match status" value="1"/>
</dbReference>
<geneLocation type="plasmid" evidence="2 3">
    <name>pGLOV01</name>
</geneLocation>
<dbReference type="KEGG" id="glo:Glov_3665"/>
<protein>
    <submittedName>
        <fullName evidence="2">Integrase catalytic region</fullName>
    </submittedName>
</protein>
<evidence type="ECO:0000259" key="1">
    <source>
        <dbReference type="PROSITE" id="PS50994"/>
    </source>
</evidence>
<gene>
    <name evidence="2" type="ordered locus">Glov_3665</name>
</gene>
<dbReference type="HOGENOM" id="CLU_027402_4_1_7"/>
<dbReference type="InterPro" id="IPR050900">
    <property type="entry name" value="Transposase_IS3/IS150/IS904"/>
</dbReference>
<keyword evidence="3" id="KW-1185">Reference proteome</keyword>
<dbReference type="GO" id="GO:0015074">
    <property type="term" value="P:DNA integration"/>
    <property type="evidence" value="ECO:0007669"/>
    <property type="project" value="InterPro"/>
</dbReference>
<evidence type="ECO:0000313" key="2">
    <source>
        <dbReference type="EMBL" id="ACD97364.1"/>
    </source>
</evidence>
<dbReference type="EMBL" id="CP001090">
    <property type="protein sequence ID" value="ACD97364.1"/>
    <property type="molecule type" value="Genomic_DNA"/>
</dbReference>
<proteinExistence type="predicted"/>